<keyword evidence="3" id="KW-0201">Cytochrome c-type biogenesis</keyword>
<proteinExistence type="predicted"/>
<accession>A0ABV3SHJ1</accession>
<name>A0ABV3SHJ1_9HYPH</name>
<dbReference type="PANTHER" id="PTHR43499:SF1">
    <property type="entry name" value="ABC TRANSPORTER I FAMILY MEMBER 1"/>
    <property type="match status" value="1"/>
</dbReference>
<keyword evidence="4 8" id="KW-0067">ATP-binding</keyword>
<evidence type="ECO:0000256" key="1">
    <source>
        <dbReference type="ARBA" id="ARBA00022448"/>
    </source>
</evidence>
<dbReference type="InterPro" id="IPR027417">
    <property type="entry name" value="P-loop_NTPase"/>
</dbReference>
<evidence type="ECO:0000256" key="5">
    <source>
        <dbReference type="ARBA" id="ARBA00022967"/>
    </source>
</evidence>
<dbReference type="PROSITE" id="PS50893">
    <property type="entry name" value="ABC_TRANSPORTER_2"/>
    <property type="match status" value="1"/>
</dbReference>
<dbReference type="Gene3D" id="3.40.50.300">
    <property type="entry name" value="P-loop containing nucleotide triphosphate hydrolases"/>
    <property type="match status" value="1"/>
</dbReference>
<keyword evidence="5" id="KW-1278">Translocase</keyword>
<evidence type="ECO:0000256" key="3">
    <source>
        <dbReference type="ARBA" id="ARBA00022748"/>
    </source>
</evidence>
<dbReference type="Pfam" id="PF00005">
    <property type="entry name" value="ABC_tran"/>
    <property type="match status" value="1"/>
</dbReference>
<protein>
    <submittedName>
        <fullName evidence="8">Heme ABC exporter ATP-binding protein CcmA</fullName>
    </submittedName>
</protein>
<dbReference type="InterPro" id="IPR003593">
    <property type="entry name" value="AAA+_ATPase"/>
</dbReference>
<dbReference type="InterPro" id="IPR005895">
    <property type="entry name" value="ABC_transptr_haem_export_CcmA"/>
</dbReference>
<dbReference type="RefSeq" id="WP_367954053.1">
    <property type="nucleotide sequence ID" value="NZ_JBDPGJ010000002.1"/>
</dbReference>
<dbReference type="SUPFAM" id="SSF52540">
    <property type="entry name" value="P-loop containing nucleoside triphosphate hydrolases"/>
    <property type="match status" value="1"/>
</dbReference>
<gene>
    <name evidence="8" type="primary">ccmA</name>
    <name evidence="8" type="ORF">ABGN05_10980</name>
</gene>
<dbReference type="Proteomes" id="UP001556692">
    <property type="component" value="Unassembled WGS sequence"/>
</dbReference>
<dbReference type="InterPro" id="IPR003439">
    <property type="entry name" value="ABC_transporter-like_ATP-bd"/>
</dbReference>
<keyword evidence="1" id="KW-0813">Transport</keyword>
<keyword evidence="9" id="KW-1185">Reference proteome</keyword>
<evidence type="ECO:0000256" key="2">
    <source>
        <dbReference type="ARBA" id="ARBA00022741"/>
    </source>
</evidence>
<evidence type="ECO:0000313" key="9">
    <source>
        <dbReference type="Proteomes" id="UP001556692"/>
    </source>
</evidence>
<evidence type="ECO:0000313" key="8">
    <source>
        <dbReference type="EMBL" id="MEX0406189.1"/>
    </source>
</evidence>
<sequence>MRLVANDLSGERGGEPVFSGISFGVADGEGLLVTGPNGSGKSTLLRIVAGLLPSAGGRIEIEDADARWPDIASACHYLGHQNALKPALSVRENLGFWRDYMGEPHLAVTEALEMVGLDEIGHLPLGYLSTGQKRRIAIARLLVSYRPVWLLDEPTAGLDRASEKQFADLMRAHLEDGGMILAATHLPLGLEWTHELRMGA</sequence>
<organism evidence="8 9">
    <name type="scientific">Aquibium pacificus</name>
    <dbReference type="NCBI Taxonomy" id="3153579"/>
    <lineage>
        <taxon>Bacteria</taxon>
        <taxon>Pseudomonadati</taxon>
        <taxon>Pseudomonadota</taxon>
        <taxon>Alphaproteobacteria</taxon>
        <taxon>Hyphomicrobiales</taxon>
        <taxon>Phyllobacteriaceae</taxon>
        <taxon>Aquibium</taxon>
    </lineage>
</organism>
<keyword evidence="6" id="KW-0472">Membrane</keyword>
<comment type="caution">
    <text evidence="8">The sequence shown here is derived from an EMBL/GenBank/DDBJ whole genome shotgun (WGS) entry which is preliminary data.</text>
</comment>
<dbReference type="EMBL" id="JBDPGJ010000002">
    <property type="protein sequence ID" value="MEX0406189.1"/>
    <property type="molecule type" value="Genomic_DNA"/>
</dbReference>
<evidence type="ECO:0000256" key="4">
    <source>
        <dbReference type="ARBA" id="ARBA00022840"/>
    </source>
</evidence>
<keyword evidence="2" id="KW-0547">Nucleotide-binding</keyword>
<dbReference type="GO" id="GO:0005524">
    <property type="term" value="F:ATP binding"/>
    <property type="evidence" value="ECO:0007669"/>
    <property type="project" value="UniProtKB-KW"/>
</dbReference>
<dbReference type="PANTHER" id="PTHR43499">
    <property type="entry name" value="ABC TRANSPORTER I FAMILY MEMBER 1"/>
    <property type="match status" value="1"/>
</dbReference>
<feature type="domain" description="ABC transporter" evidence="7">
    <location>
        <begin position="3"/>
        <end position="200"/>
    </location>
</feature>
<dbReference type="SMART" id="SM00382">
    <property type="entry name" value="AAA"/>
    <property type="match status" value="1"/>
</dbReference>
<dbReference type="NCBIfam" id="TIGR01189">
    <property type="entry name" value="ccmA"/>
    <property type="match status" value="1"/>
</dbReference>
<evidence type="ECO:0000259" key="7">
    <source>
        <dbReference type="PROSITE" id="PS50893"/>
    </source>
</evidence>
<evidence type="ECO:0000256" key="6">
    <source>
        <dbReference type="ARBA" id="ARBA00023136"/>
    </source>
</evidence>
<reference evidence="8 9" key="1">
    <citation type="submission" date="2024-05" db="EMBL/GenBank/DDBJ databases">
        <authorList>
            <person name="Jiang F."/>
        </authorList>
    </citation>
    <scope>NUCLEOTIDE SEQUENCE [LARGE SCALE GENOMIC DNA]</scope>
    <source>
        <strain evidence="8 9">LZ166</strain>
    </source>
</reference>